<feature type="transmembrane region" description="Helical" evidence="1">
    <location>
        <begin position="398"/>
        <end position="421"/>
    </location>
</feature>
<keyword evidence="1" id="KW-0812">Transmembrane</keyword>
<organism evidence="3 4">
    <name type="scientific">Brevibacterium mcbrellneri ATCC 49030</name>
    <dbReference type="NCBI Taxonomy" id="585530"/>
    <lineage>
        <taxon>Bacteria</taxon>
        <taxon>Bacillati</taxon>
        <taxon>Actinomycetota</taxon>
        <taxon>Actinomycetes</taxon>
        <taxon>Micrococcales</taxon>
        <taxon>Brevibacteriaceae</taxon>
        <taxon>Brevibacterium</taxon>
    </lineage>
</organism>
<protein>
    <submittedName>
        <fullName evidence="3">Dicarboxylate carrier MatC domain protein</fullName>
    </submittedName>
</protein>
<feature type="domain" description="Dicarboxylate carrier MatC N-terminal" evidence="2">
    <location>
        <begin position="2"/>
        <end position="146"/>
    </location>
</feature>
<evidence type="ECO:0000313" key="3">
    <source>
        <dbReference type="EMBL" id="EFG46881.1"/>
    </source>
</evidence>
<feature type="transmembrane region" description="Helical" evidence="1">
    <location>
        <begin position="441"/>
        <end position="463"/>
    </location>
</feature>
<name>D4YPM0_9MICO</name>
<dbReference type="EMBL" id="ADNU01000049">
    <property type="protein sequence ID" value="EFG46881.1"/>
    <property type="molecule type" value="Genomic_DNA"/>
</dbReference>
<comment type="caution">
    <text evidence="3">The sequence shown here is derived from an EMBL/GenBank/DDBJ whole genome shotgun (WGS) entry which is preliminary data.</text>
</comment>
<dbReference type="OrthoDB" id="8738207at2"/>
<keyword evidence="1" id="KW-1133">Transmembrane helix</keyword>
<feature type="transmembrane region" description="Helical" evidence="1">
    <location>
        <begin position="6"/>
        <end position="39"/>
    </location>
</feature>
<dbReference type="Pfam" id="PF07158">
    <property type="entry name" value="MatC_N"/>
    <property type="match status" value="1"/>
</dbReference>
<feature type="transmembrane region" description="Helical" evidence="1">
    <location>
        <begin position="321"/>
        <end position="339"/>
    </location>
</feature>
<feature type="transmembrane region" description="Helical" evidence="1">
    <location>
        <begin position="51"/>
        <end position="71"/>
    </location>
</feature>
<sequence>MAEIFALLIFVALFAIGAVRGVHIGVLMIAGAAGTGIVLAGMEVKEIVEGFPLNIMILLVGVTYFFAIAQTNGTIDALIDRALTKVGNRAALLPLVFFLLTMGIASMGAPLAGLVMMPVAMQVARRYGIDFALMGLAVCFAIGAGGFAPTSLYGIVTYGTAHSAGISLHPFVLFGIAVATYVIMLAVSYTMFGRSLMRTQTSAQRSIDVPDLATARAQGNHPSEQETALNRGKASIASGDFLSDDDEAMYSSADADNESVAVQKLTTVQILTVVMIVALIGAVIALAAFGKEPDIGILCFAFASVLTLIDPSTGKNSVSKIDWSTVLLVGGIITFVGVLEHMGAVDLLGEAAKSAGSPIVAAFVLCLVGGLVSAFASTTGILAALVPLALPLIADGSLPGWALIAALGICSAVVDVSPFSTLGATVVATAPEEDKPRLVRVLTRFGLSMVVIGPVALIGLLVVPTMLAS</sequence>
<evidence type="ECO:0000313" key="4">
    <source>
        <dbReference type="Proteomes" id="UP000005714"/>
    </source>
</evidence>
<dbReference type="RefSeq" id="WP_005885259.1">
    <property type="nucleotide sequence ID" value="NZ_ADNU01000049.1"/>
</dbReference>
<dbReference type="eggNOG" id="COG1055">
    <property type="taxonomic scope" value="Bacteria"/>
</dbReference>
<dbReference type="InterPro" id="IPR009827">
    <property type="entry name" value="MatC_N"/>
</dbReference>
<feature type="transmembrane region" description="Helical" evidence="1">
    <location>
        <begin position="295"/>
        <end position="314"/>
    </location>
</feature>
<feature type="transmembrane region" description="Helical" evidence="1">
    <location>
        <begin position="168"/>
        <end position="192"/>
    </location>
</feature>
<accession>D4YPM0</accession>
<dbReference type="STRING" id="585530.HMPREF0183_1880"/>
<dbReference type="Proteomes" id="UP000005714">
    <property type="component" value="Unassembled WGS sequence"/>
</dbReference>
<feature type="transmembrane region" description="Helical" evidence="1">
    <location>
        <begin position="270"/>
        <end position="289"/>
    </location>
</feature>
<feature type="transmembrane region" description="Helical" evidence="1">
    <location>
        <begin position="127"/>
        <end position="148"/>
    </location>
</feature>
<reference evidence="3 4" key="1">
    <citation type="submission" date="2010-04" db="EMBL/GenBank/DDBJ databases">
        <authorList>
            <person name="Qin X."/>
            <person name="Bachman B."/>
            <person name="Battles P."/>
            <person name="Bell A."/>
            <person name="Bess C."/>
            <person name="Bickham C."/>
            <person name="Chaboub L."/>
            <person name="Chen D."/>
            <person name="Coyle M."/>
            <person name="Deiros D.R."/>
            <person name="Dinh H."/>
            <person name="Forbes L."/>
            <person name="Fowler G."/>
            <person name="Francisco L."/>
            <person name="Fu Q."/>
            <person name="Gubbala S."/>
            <person name="Hale W."/>
            <person name="Han Y."/>
            <person name="Hemphill L."/>
            <person name="Highlander S.K."/>
            <person name="Hirani K."/>
            <person name="Hogues M."/>
            <person name="Jackson L."/>
            <person name="Jakkamsetti A."/>
            <person name="Javaid M."/>
            <person name="Jiang H."/>
            <person name="Korchina V."/>
            <person name="Kovar C."/>
            <person name="Lara F."/>
            <person name="Lee S."/>
            <person name="Mata R."/>
            <person name="Mathew T."/>
            <person name="Moen C."/>
            <person name="Morales K."/>
            <person name="Munidasa M."/>
            <person name="Nazareth L."/>
            <person name="Ngo R."/>
            <person name="Nguyen L."/>
            <person name="Okwuonu G."/>
            <person name="Ongeri F."/>
            <person name="Patil S."/>
            <person name="Petrosino J."/>
            <person name="Pham C."/>
            <person name="Pham P."/>
            <person name="Pu L.-L."/>
            <person name="Puazo M."/>
            <person name="Raj R."/>
            <person name="Reid J."/>
            <person name="Rouhana J."/>
            <person name="Saada N."/>
            <person name="Shang Y."/>
            <person name="Simmons D."/>
            <person name="Thornton R."/>
            <person name="Warren J."/>
            <person name="Weissenberger G."/>
            <person name="Zhang J."/>
            <person name="Zhang L."/>
            <person name="Zhou C."/>
            <person name="Zhu D."/>
            <person name="Muzny D."/>
            <person name="Worley K."/>
            <person name="Gibbs R."/>
        </authorList>
    </citation>
    <scope>NUCLEOTIDE SEQUENCE [LARGE SCALE GENOMIC DNA]</scope>
    <source>
        <strain evidence="3 4">ATCC 49030</strain>
    </source>
</reference>
<evidence type="ECO:0000256" key="1">
    <source>
        <dbReference type="SAM" id="Phobius"/>
    </source>
</evidence>
<proteinExistence type="predicted"/>
<gene>
    <name evidence="3" type="ORF">HMPREF0183_1880</name>
</gene>
<feature type="transmembrane region" description="Helical" evidence="1">
    <location>
        <begin position="91"/>
        <end position="115"/>
    </location>
</feature>
<feature type="transmembrane region" description="Helical" evidence="1">
    <location>
        <begin position="359"/>
        <end position="386"/>
    </location>
</feature>
<keyword evidence="4" id="KW-1185">Reference proteome</keyword>
<keyword evidence="1" id="KW-0472">Membrane</keyword>
<dbReference type="AlphaFoldDB" id="D4YPM0"/>
<evidence type="ECO:0000259" key="2">
    <source>
        <dbReference type="Pfam" id="PF07158"/>
    </source>
</evidence>